<keyword evidence="3" id="KW-1185">Reference proteome</keyword>
<feature type="region of interest" description="Disordered" evidence="1">
    <location>
        <begin position="1"/>
        <end position="163"/>
    </location>
</feature>
<proteinExistence type="predicted"/>
<evidence type="ECO:0000313" key="3">
    <source>
        <dbReference type="Proteomes" id="UP001221757"/>
    </source>
</evidence>
<protein>
    <submittedName>
        <fullName evidence="2">Uncharacterized protein</fullName>
    </submittedName>
</protein>
<dbReference type="EMBL" id="JARKIE010000099">
    <property type="protein sequence ID" value="KAJ7686072.1"/>
    <property type="molecule type" value="Genomic_DNA"/>
</dbReference>
<feature type="compositionally biased region" description="Basic residues" evidence="1">
    <location>
        <begin position="139"/>
        <end position="152"/>
    </location>
</feature>
<gene>
    <name evidence="2" type="ORF">B0H17DRAFT_1137111</name>
</gene>
<evidence type="ECO:0000313" key="2">
    <source>
        <dbReference type="EMBL" id="KAJ7686072.1"/>
    </source>
</evidence>
<sequence>MSITGTRTRRLRVHENEHEEGGERPTSWRRNEHGESLEHSARLPGSWRAGNAVCASHERVARPTAGKKRRRTRAAGESTPLALPSSSPRSAPKRSTPDLRLVAQPPHRPPKRAQTRSRVAGDSSPPPPRSSPRNEHRRSGLRTSRPRGRGVVRRPPSPVSFGYADARRGVREGCITPSPSPAPRPHLHAPTRYPTFSHKQRRTYPHEHGEAALVSNLQEVMNERRMREGFQRRGFPARRSGRAGARGAGNRDAVGAVGVERSNEGESVKEAATYAMVEPAARHARDGHLKRVPIPSQHKYRAFNRFNFKLMPSVHLK</sequence>
<name>A0AAD7D911_MYCRO</name>
<comment type="caution">
    <text evidence="2">The sequence shown here is derived from an EMBL/GenBank/DDBJ whole genome shotgun (WGS) entry which is preliminary data.</text>
</comment>
<evidence type="ECO:0000256" key="1">
    <source>
        <dbReference type="SAM" id="MobiDB-lite"/>
    </source>
</evidence>
<organism evidence="2 3">
    <name type="scientific">Mycena rosella</name>
    <name type="common">Pink bonnet</name>
    <name type="synonym">Agaricus rosellus</name>
    <dbReference type="NCBI Taxonomy" id="1033263"/>
    <lineage>
        <taxon>Eukaryota</taxon>
        <taxon>Fungi</taxon>
        <taxon>Dikarya</taxon>
        <taxon>Basidiomycota</taxon>
        <taxon>Agaricomycotina</taxon>
        <taxon>Agaricomycetes</taxon>
        <taxon>Agaricomycetidae</taxon>
        <taxon>Agaricales</taxon>
        <taxon>Marasmiineae</taxon>
        <taxon>Mycenaceae</taxon>
        <taxon>Mycena</taxon>
    </lineage>
</organism>
<dbReference type="Proteomes" id="UP001221757">
    <property type="component" value="Unassembled WGS sequence"/>
</dbReference>
<feature type="compositionally biased region" description="Basic and acidic residues" evidence="1">
    <location>
        <begin position="29"/>
        <end position="41"/>
    </location>
</feature>
<reference evidence="2" key="1">
    <citation type="submission" date="2023-03" db="EMBL/GenBank/DDBJ databases">
        <title>Massive genome expansion in bonnet fungi (Mycena s.s.) driven by repeated elements and novel gene families across ecological guilds.</title>
        <authorList>
            <consortium name="Lawrence Berkeley National Laboratory"/>
            <person name="Harder C.B."/>
            <person name="Miyauchi S."/>
            <person name="Viragh M."/>
            <person name="Kuo A."/>
            <person name="Thoen E."/>
            <person name="Andreopoulos B."/>
            <person name="Lu D."/>
            <person name="Skrede I."/>
            <person name="Drula E."/>
            <person name="Henrissat B."/>
            <person name="Morin E."/>
            <person name="Kohler A."/>
            <person name="Barry K."/>
            <person name="LaButti K."/>
            <person name="Morin E."/>
            <person name="Salamov A."/>
            <person name="Lipzen A."/>
            <person name="Mereny Z."/>
            <person name="Hegedus B."/>
            <person name="Baldrian P."/>
            <person name="Stursova M."/>
            <person name="Weitz H."/>
            <person name="Taylor A."/>
            <person name="Grigoriev I.V."/>
            <person name="Nagy L.G."/>
            <person name="Martin F."/>
            <person name="Kauserud H."/>
        </authorList>
    </citation>
    <scope>NUCLEOTIDE SEQUENCE</scope>
    <source>
        <strain evidence="2">CBHHK067</strain>
    </source>
</reference>
<feature type="compositionally biased region" description="Low complexity" evidence="1">
    <location>
        <begin position="242"/>
        <end position="259"/>
    </location>
</feature>
<feature type="compositionally biased region" description="Basic and acidic residues" evidence="1">
    <location>
        <begin position="13"/>
        <end position="23"/>
    </location>
</feature>
<feature type="region of interest" description="Disordered" evidence="1">
    <location>
        <begin position="237"/>
        <end position="264"/>
    </location>
</feature>
<accession>A0AAD7D911</accession>
<feature type="compositionally biased region" description="Low complexity" evidence="1">
    <location>
        <begin position="75"/>
        <end position="94"/>
    </location>
</feature>
<dbReference type="AlphaFoldDB" id="A0AAD7D911"/>